<reference evidence="1 2" key="1">
    <citation type="journal article" date="2015" name="Genome Biol. Evol.">
        <title>Comparative Genomics of a Bacterivorous Green Alga Reveals Evolutionary Causalities and Consequences of Phago-Mixotrophic Mode of Nutrition.</title>
        <authorList>
            <person name="Burns J.A."/>
            <person name="Paasch A."/>
            <person name="Narechania A."/>
            <person name="Kim E."/>
        </authorList>
    </citation>
    <scope>NUCLEOTIDE SEQUENCE [LARGE SCALE GENOMIC DNA]</scope>
    <source>
        <strain evidence="1 2">PLY_AMNH</strain>
    </source>
</reference>
<protein>
    <submittedName>
        <fullName evidence="1">Uncharacterized protein</fullName>
    </submittedName>
</protein>
<dbReference type="EMBL" id="LGRX02034553">
    <property type="protein sequence ID" value="KAK3237518.1"/>
    <property type="molecule type" value="Genomic_DNA"/>
</dbReference>
<organism evidence="1 2">
    <name type="scientific">Cymbomonas tetramitiformis</name>
    <dbReference type="NCBI Taxonomy" id="36881"/>
    <lineage>
        <taxon>Eukaryota</taxon>
        <taxon>Viridiplantae</taxon>
        <taxon>Chlorophyta</taxon>
        <taxon>Pyramimonadophyceae</taxon>
        <taxon>Pyramimonadales</taxon>
        <taxon>Pyramimonadaceae</taxon>
        <taxon>Cymbomonas</taxon>
    </lineage>
</organism>
<evidence type="ECO:0000313" key="2">
    <source>
        <dbReference type="Proteomes" id="UP001190700"/>
    </source>
</evidence>
<keyword evidence="2" id="KW-1185">Reference proteome</keyword>
<dbReference type="Proteomes" id="UP001190700">
    <property type="component" value="Unassembled WGS sequence"/>
</dbReference>
<gene>
    <name evidence="1" type="ORF">CYMTET_52415</name>
</gene>
<proteinExistence type="predicted"/>
<comment type="caution">
    <text evidence="1">The sequence shown here is derived from an EMBL/GenBank/DDBJ whole genome shotgun (WGS) entry which is preliminary data.</text>
</comment>
<sequence length="145" mass="15943">MESIQEAYDFVKRAEVLIDELNTEAGLTADALAEIRGQTEDYSTQPSKQDAPSHFFYNEAPNVVNVAHKSQLPTFENLTACSKENKLFINTLTTFRSEEHHRHAAEGSAIRQVRAGSIHVVPGNMAAVKARPFTGTDKGGTRGLQ</sequence>
<name>A0AAE0EQU0_9CHLO</name>
<evidence type="ECO:0000313" key="1">
    <source>
        <dbReference type="EMBL" id="KAK3237518.1"/>
    </source>
</evidence>
<dbReference type="AlphaFoldDB" id="A0AAE0EQU0"/>
<accession>A0AAE0EQU0</accession>